<accession>A0A0E9QQW6</accession>
<reference evidence="1" key="2">
    <citation type="journal article" date="2015" name="Fish Shellfish Immunol.">
        <title>Early steps in the European eel (Anguilla anguilla)-Vibrio vulnificus interaction in the gills: Role of the RtxA13 toxin.</title>
        <authorList>
            <person name="Callol A."/>
            <person name="Pajuelo D."/>
            <person name="Ebbesson L."/>
            <person name="Teles M."/>
            <person name="MacKenzie S."/>
            <person name="Amaro C."/>
        </authorList>
    </citation>
    <scope>NUCLEOTIDE SEQUENCE</scope>
</reference>
<proteinExistence type="predicted"/>
<name>A0A0E9QQW6_ANGAN</name>
<reference evidence="1" key="1">
    <citation type="submission" date="2014-11" db="EMBL/GenBank/DDBJ databases">
        <authorList>
            <person name="Amaro Gonzalez C."/>
        </authorList>
    </citation>
    <scope>NUCLEOTIDE SEQUENCE</scope>
</reference>
<dbReference type="AlphaFoldDB" id="A0A0E9QQW6"/>
<evidence type="ECO:0000313" key="1">
    <source>
        <dbReference type="EMBL" id="JAH19321.1"/>
    </source>
</evidence>
<dbReference type="EMBL" id="GBXM01089256">
    <property type="protein sequence ID" value="JAH19321.1"/>
    <property type="molecule type" value="Transcribed_RNA"/>
</dbReference>
<sequence>MVLPSHVSVTSKHASHRPLPHCFRCLF</sequence>
<organism evidence="1">
    <name type="scientific">Anguilla anguilla</name>
    <name type="common">European freshwater eel</name>
    <name type="synonym">Muraena anguilla</name>
    <dbReference type="NCBI Taxonomy" id="7936"/>
    <lineage>
        <taxon>Eukaryota</taxon>
        <taxon>Metazoa</taxon>
        <taxon>Chordata</taxon>
        <taxon>Craniata</taxon>
        <taxon>Vertebrata</taxon>
        <taxon>Euteleostomi</taxon>
        <taxon>Actinopterygii</taxon>
        <taxon>Neopterygii</taxon>
        <taxon>Teleostei</taxon>
        <taxon>Anguilliformes</taxon>
        <taxon>Anguillidae</taxon>
        <taxon>Anguilla</taxon>
    </lineage>
</organism>
<protein>
    <submittedName>
        <fullName evidence="1">Uncharacterized protein</fullName>
    </submittedName>
</protein>